<dbReference type="OMA" id="MDTMYRW"/>
<organism evidence="1 2">
    <name type="scientific">Daphnia pulex</name>
    <name type="common">Water flea</name>
    <dbReference type="NCBI Taxonomy" id="6669"/>
    <lineage>
        <taxon>Eukaryota</taxon>
        <taxon>Metazoa</taxon>
        <taxon>Ecdysozoa</taxon>
        <taxon>Arthropoda</taxon>
        <taxon>Crustacea</taxon>
        <taxon>Branchiopoda</taxon>
        <taxon>Diplostraca</taxon>
        <taxon>Cladocera</taxon>
        <taxon>Anomopoda</taxon>
        <taxon>Daphniidae</taxon>
        <taxon>Daphnia</taxon>
    </lineage>
</organism>
<sequence length="396" mass="46119">MWSPDNKLVHFIEHPHDENRLLFFSFDYTHILKNIRNLQADRQFDICGYPVSFDLLRRVQVIQKNYPFFRPYRNLTDKHTNPNTLDRMKVRFAYDVYSDEMIATFELFKKYGAEGFTNEGQNYLEKWKDHTVKTRNSQGFLSKETYEALIFTCKSTAACVRYLLQERKFNSLESNVPIKIDKETTANLLKESASRQLPQSVRTLNVLNRLEKPTLAILDELTKSPVYPGKGTGTAAIARVGGFIIRCLYEREQCNKCIEKLETIHETSQQKCDFLCLTFETDRGGLFYPHWSFVSRLVTIEKFLRKVVPLIQGATHIVKDLVEFIRPHFLKCESMSCGEGPTPDFPIHNKELVQCILDKFLSPAISNYANYISGMEKPKITFKKGKPLVRKYRNFS</sequence>
<protein>
    <submittedName>
        <fullName evidence="1">Uncharacterized protein</fullName>
    </submittedName>
</protein>
<proteinExistence type="predicted"/>
<accession>E9HXF4</accession>
<reference evidence="1 2" key="1">
    <citation type="journal article" date="2011" name="Science">
        <title>The ecoresponsive genome of Daphnia pulex.</title>
        <authorList>
            <person name="Colbourne J.K."/>
            <person name="Pfrender M.E."/>
            <person name="Gilbert D."/>
            <person name="Thomas W.K."/>
            <person name="Tucker A."/>
            <person name="Oakley T.H."/>
            <person name="Tokishita S."/>
            <person name="Aerts A."/>
            <person name="Arnold G.J."/>
            <person name="Basu M.K."/>
            <person name="Bauer D.J."/>
            <person name="Caceres C.E."/>
            <person name="Carmel L."/>
            <person name="Casola C."/>
            <person name="Choi J.H."/>
            <person name="Detter J.C."/>
            <person name="Dong Q."/>
            <person name="Dusheyko S."/>
            <person name="Eads B.D."/>
            <person name="Frohlich T."/>
            <person name="Geiler-Samerotte K.A."/>
            <person name="Gerlach D."/>
            <person name="Hatcher P."/>
            <person name="Jogdeo S."/>
            <person name="Krijgsveld J."/>
            <person name="Kriventseva E.V."/>
            <person name="Kultz D."/>
            <person name="Laforsch C."/>
            <person name="Lindquist E."/>
            <person name="Lopez J."/>
            <person name="Manak J.R."/>
            <person name="Muller J."/>
            <person name="Pangilinan J."/>
            <person name="Patwardhan R.P."/>
            <person name="Pitluck S."/>
            <person name="Pritham E.J."/>
            <person name="Rechtsteiner A."/>
            <person name="Rho M."/>
            <person name="Rogozin I.B."/>
            <person name="Sakarya O."/>
            <person name="Salamov A."/>
            <person name="Schaack S."/>
            <person name="Shapiro H."/>
            <person name="Shiga Y."/>
            <person name="Skalitzky C."/>
            <person name="Smith Z."/>
            <person name="Souvorov A."/>
            <person name="Sung W."/>
            <person name="Tang Z."/>
            <person name="Tsuchiya D."/>
            <person name="Tu H."/>
            <person name="Vos H."/>
            <person name="Wang M."/>
            <person name="Wolf Y.I."/>
            <person name="Yamagata H."/>
            <person name="Yamada T."/>
            <person name="Ye Y."/>
            <person name="Shaw J.R."/>
            <person name="Andrews J."/>
            <person name="Crease T.J."/>
            <person name="Tang H."/>
            <person name="Lucas S.M."/>
            <person name="Robertson H.M."/>
            <person name="Bork P."/>
            <person name="Koonin E.V."/>
            <person name="Zdobnov E.M."/>
            <person name="Grigoriev I.V."/>
            <person name="Lynch M."/>
            <person name="Boore J.L."/>
        </authorList>
    </citation>
    <scope>NUCLEOTIDE SEQUENCE [LARGE SCALE GENOMIC DNA]</scope>
</reference>
<keyword evidence="2" id="KW-1185">Reference proteome</keyword>
<evidence type="ECO:0000313" key="2">
    <source>
        <dbReference type="Proteomes" id="UP000000305"/>
    </source>
</evidence>
<dbReference type="PhylomeDB" id="E9HXF4"/>
<dbReference type="PANTHER" id="PTHR48257">
    <property type="match status" value="1"/>
</dbReference>
<dbReference type="HOGENOM" id="CLU_696900_0_0_1"/>
<dbReference type="AlphaFoldDB" id="E9HXF4"/>
<dbReference type="Proteomes" id="UP000000305">
    <property type="component" value="Unassembled WGS sequence"/>
</dbReference>
<name>E9HXF4_DAPPU</name>
<dbReference type="KEGG" id="dpx:DAPPUDRAFT_335318"/>
<evidence type="ECO:0000313" key="1">
    <source>
        <dbReference type="EMBL" id="EFX63574.1"/>
    </source>
</evidence>
<dbReference type="OrthoDB" id="7698710at2759"/>
<dbReference type="EMBL" id="GL733037">
    <property type="protein sequence ID" value="EFX63574.1"/>
    <property type="molecule type" value="Genomic_DNA"/>
</dbReference>
<dbReference type="InParanoid" id="E9HXF4"/>
<dbReference type="PANTHER" id="PTHR48257:SF1">
    <property type="match status" value="1"/>
</dbReference>
<gene>
    <name evidence="1" type="ORF">DAPPUDRAFT_335318</name>
</gene>